<dbReference type="OrthoDB" id="1877767at2759"/>
<organism evidence="3 4">
    <name type="scientific">Exidia glandulosa HHB12029</name>
    <dbReference type="NCBI Taxonomy" id="1314781"/>
    <lineage>
        <taxon>Eukaryota</taxon>
        <taxon>Fungi</taxon>
        <taxon>Dikarya</taxon>
        <taxon>Basidiomycota</taxon>
        <taxon>Agaricomycotina</taxon>
        <taxon>Agaricomycetes</taxon>
        <taxon>Auriculariales</taxon>
        <taxon>Exidiaceae</taxon>
        <taxon>Exidia</taxon>
    </lineage>
</organism>
<gene>
    <name evidence="3" type="ORF">EXIGLDRAFT_835774</name>
</gene>
<dbReference type="AlphaFoldDB" id="A0A166AM94"/>
<name>A0A166AM94_EXIGL</name>
<feature type="compositionally biased region" description="Acidic residues" evidence="1">
    <location>
        <begin position="178"/>
        <end position="206"/>
    </location>
</feature>
<evidence type="ECO:0000313" key="3">
    <source>
        <dbReference type="EMBL" id="KZV93359.1"/>
    </source>
</evidence>
<accession>A0A166AM94</accession>
<feature type="domain" description="Transcription factor TFIIIC triple barrel" evidence="2">
    <location>
        <begin position="25"/>
        <end position="112"/>
    </location>
</feature>
<evidence type="ECO:0000259" key="2">
    <source>
        <dbReference type="Pfam" id="PF10419"/>
    </source>
</evidence>
<sequence>MSLGLIPGYEHVEQFDNDDEYESGEEVEYVTLDLGNVEPTLVAQTSTYRLAGLDTPTPFLQLSGSTFKGEHTKLLGSEILFANGRDDANPAHRFVVPHGVTSSRIRFSEVQVRPLQDPSVPIDSHDGTTTTDPAFLSAAQKQRMRRQERATKIFERPEDQKGPGRRVGWRKNKKKKDEEEEENVEEEQGDEDGEYSEEALDIEGDDDRMQVDATRPPVAGPSNSRRSDDSE</sequence>
<dbReference type="GO" id="GO:0006383">
    <property type="term" value="P:transcription by RNA polymerase III"/>
    <property type="evidence" value="ECO:0007669"/>
    <property type="project" value="InterPro"/>
</dbReference>
<dbReference type="InterPro" id="IPR019481">
    <property type="entry name" value="TFIIIC_triple_barrel"/>
</dbReference>
<feature type="compositionally biased region" description="Basic and acidic residues" evidence="1">
    <location>
        <begin position="145"/>
        <end position="162"/>
    </location>
</feature>
<feature type="region of interest" description="Disordered" evidence="1">
    <location>
        <begin position="141"/>
        <end position="231"/>
    </location>
</feature>
<dbReference type="STRING" id="1314781.A0A166AM94"/>
<proteinExistence type="predicted"/>
<dbReference type="EMBL" id="KV425991">
    <property type="protein sequence ID" value="KZV93359.1"/>
    <property type="molecule type" value="Genomic_DNA"/>
</dbReference>
<evidence type="ECO:0000313" key="4">
    <source>
        <dbReference type="Proteomes" id="UP000077266"/>
    </source>
</evidence>
<dbReference type="InterPro" id="IPR042771">
    <property type="entry name" value="GTF3C6-like"/>
</dbReference>
<protein>
    <recommendedName>
        <fullName evidence="2">Transcription factor TFIIIC triple barrel domain-containing protein</fullName>
    </recommendedName>
</protein>
<dbReference type="Proteomes" id="UP000077266">
    <property type="component" value="Unassembled WGS sequence"/>
</dbReference>
<dbReference type="PANTHER" id="PTHR21860:SF2">
    <property type="entry name" value="GENERAL TRANSCRIPTION FACTOR 3C POLYPEPTIDE 6"/>
    <property type="match status" value="1"/>
</dbReference>
<evidence type="ECO:0000256" key="1">
    <source>
        <dbReference type="SAM" id="MobiDB-lite"/>
    </source>
</evidence>
<dbReference type="GO" id="GO:0000127">
    <property type="term" value="C:transcription factor TFIIIC complex"/>
    <property type="evidence" value="ECO:0007669"/>
    <property type="project" value="TreeGrafter"/>
</dbReference>
<keyword evidence="4" id="KW-1185">Reference proteome</keyword>
<dbReference type="InParanoid" id="A0A166AM94"/>
<reference evidence="3 4" key="1">
    <citation type="journal article" date="2016" name="Mol. Biol. Evol.">
        <title>Comparative Genomics of Early-Diverging Mushroom-Forming Fungi Provides Insights into the Origins of Lignocellulose Decay Capabilities.</title>
        <authorList>
            <person name="Nagy L.G."/>
            <person name="Riley R."/>
            <person name="Tritt A."/>
            <person name="Adam C."/>
            <person name="Daum C."/>
            <person name="Floudas D."/>
            <person name="Sun H."/>
            <person name="Yadav J.S."/>
            <person name="Pangilinan J."/>
            <person name="Larsson K.H."/>
            <person name="Matsuura K."/>
            <person name="Barry K."/>
            <person name="Labutti K."/>
            <person name="Kuo R."/>
            <person name="Ohm R.A."/>
            <person name="Bhattacharya S.S."/>
            <person name="Shirouzu T."/>
            <person name="Yoshinaga Y."/>
            <person name="Martin F.M."/>
            <person name="Grigoriev I.V."/>
            <person name="Hibbett D.S."/>
        </authorList>
    </citation>
    <scope>NUCLEOTIDE SEQUENCE [LARGE SCALE GENOMIC DNA]</scope>
    <source>
        <strain evidence="3 4">HHB12029</strain>
    </source>
</reference>
<dbReference type="Gene3D" id="2.60.40.4370">
    <property type="match status" value="1"/>
</dbReference>
<dbReference type="PANTHER" id="PTHR21860">
    <property type="entry name" value="TRANSCRIPTION INITIATION FACTOR IIIC TFIIIC , POLYPEPTIDE 6-RELATED"/>
    <property type="match status" value="1"/>
</dbReference>
<dbReference type="Pfam" id="PF10419">
    <property type="entry name" value="TFIIIC_sub6"/>
    <property type="match status" value="1"/>
</dbReference>
<feature type="compositionally biased region" description="Basic residues" evidence="1">
    <location>
        <begin position="163"/>
        <end position="174"/>
    </location>
</feature>